<dbReference type="InterPro" id="IPR050684">
    <property type="entry name" value="HTH-Siroheme_Decarb"/>
</dbReference>
<evidence type="ECO:0000313" key="6">
    <source>
        <dbReference type="Proteomes" id="UP000250134"/>
    </source>
</evidence>
<keyword evidence="2" id="KW-0238">DNA-binding</keyword>
<evidence type="ECO:0000256" key="1">
    <source>
        <dbReference type="ARBA" id="ARBA00023015"/>
    </source>
</evidence>
<organism evidence="5 6">
    <name type="scientific">Thermococcus gorgonarius</name>
    <dbReference type="NCBI Taxonomy" id="71997"/>
    <lineage>
        <taxon>Archaea</taxon>
        <taxon>Methanobacteriati</taxon>
        <taxon>Methanobacteriota</taxon>
        <taxon>Thermococci</taxon>
        <taxon>Thermococcales</taxon>
        <taxon>Thermococcaceae</taxon>
        <taxon>Thermococcus</taxon>
    </lineage>
</organism>
<reference evidence="5 6" key="1">
    <citation type="submission" date="2016-03" db="EMBL/GenBank/DDBJ databases">
        <title>Complete genome sequence of Thermococcus gorgonarius.</title>
        <authorList>
            <person name="Oger P.M."/>
        </authorList>
    </citation>
    <scope>NUCLEOTIDE SEQUENCE [LARGE SCALE GENOMIC DNA]</scope>
    <source>
        <strain evidence="5 6">W-12</strain>
    </source>
</reference>
<dbReference type="Proteomes" id="UP000250134">
    <property type="component" value="Chromosome"/>
</dbReference>
<keyword evidence="1" id="KW-0805">Transcription regulation</keyword>
<sequence length="160" mass="18371">MTQLDDLDRAIIRLLKRNARLTISELSEQLNKPESTIHFRIKKLIEKGVIDRYTILLGEEMIPKKTAIVVIQAETPIIEDFLERYVNHLMRTLSMMPNVLMVAKSGKDTVIAIVGGENEEKLDEFINENIKTLPTLKNVYVYPIDKFGKGKELVNFLTEV</sequence>
<dbReference type="Pfam" id="PF22482">
    <property type="entry name" value="AsnC_trans_reg_3"/>
    <property type="match status" value="1"/>
</dbReference>
<protein>
    <submittedName>
        <fullName evidence="5">Transcriptional regulator</fullName>
    </submittedName>
</protein>
<dbReference type="PRINTS" id="PR00033">
    <property type="entry name" value="HTHASNC"/>
</dbReference>
<dbReference type="OrthoDB" id="6762at2157"/>
<gene>
    <name evidence="5" type="ORF">A3K92_05970</name>
</gene>
<keyword evidence="3" id="KW-0804">Transcription</keyword>
<dbReference type="AlphaFoldDB" id="A0A2Z2M4U6"/>
<dbReference type="InterPro" id="IPR011991">
    <property type="entry name" value="ArsR-like_HTH"/>
</dbReference>
<dbReference type="SUPFAM" id="SSF46785">
    <property type="entry name" value="Winged helix' DNA-binding domain"/>
    <property type="match status" value="1"/>
</dbReference>
<keyword evidence="6" id="KW-1185">Reference proteome</keyword>
<dbReference type="InterPro" id="IPR054609">
    <property type="entry name" value="PF0864-like_C"/>
</dbReference>
<dbReference type="GeneID" id="33332079"/>
<dbReference type="PROSITE" id="PS50956">
    <property type="entry name" value="HTH_ASNC_2"/>
    <property type="match status" value="1"/>
</dbReference>
<dbReference type="PANTHER" id="PTHR43413:SF7">
    <property type="entry name" value="HTH-TYPE TRANSCRIPTIONAL REGULATOR PTR2"/>
    <property type="match status" value="1"/>
</dbReference>
<dbReference type="Gene3D" id="3.30.70.920">
    <property type="match status" value="1"/>
</dbReference>
<dbReference type="InterPro" id="IPR036390">
    <property type="entry name" value="WH_DNA-bd_sf"/>
</dbReference>
<dbReference type="SMART" id="SM00344">
    <property type="entry name" value="HTH_ASNC"/>
    <property type="match status" value="1"/>
</dbReference>
<evidence type="ECO:0000313" key="5">
    <source>
        <dbReference type="EMBL" id="ASJ01060.1"/>
    </source>
</evidence>
<evidence type="ECO:0000256" key="2">
    <source>
        <dbReference type="ARBA" id="ARBA00023125"/>
    </source>
</evidence>
<dbReference type="InterPro" id="IPR036388">
    <property type="entry name" value="WH-like_DNA-bd_sf"/>
</dbReference>
<name>A0A2Z2M4U6_THEGO</name>
<dbReference type="KEGG" id="tgg:A3K92_05970"/>
<dbReference type="GO" id="GO:0043565">
    <property type="term" value="F:sequence-specific DNA binding"/>
    <property type="evidence" value="ECO:0007669"/>
    <property type="project" value="InterPro"/>
</dbReference>
<dbReference type="InterPro" id="IPR019888">
    <property type="entry name" value="Tscrpt_reg_AsnC-like"/>
</dbReference>
<evidence type="ECO:0000259" key="4">
    <source>
        <dbReference type="PROSITE" id="PS50956"/>
    </source>
</evidence>
<dbReference type="EMBL" id="CP014855">
    <property type="protein sequence ID" value="ASJ01060.1"/>
    <property type="molecule type" value="Genomic_DNA"/>
</dbReference>
<evidence type="ECO:0000256" key="3">
    <source>
        <dbReference type="ARBA" id="ARBA00023163"/>
    </source>
</evidence>
<dbReference type="Gene3D" id="1.10.10.10">
    <property type="entry name" value="Winged helix-like DNA-binding domain superfamily/Winged helix DNA-binding domain"/>
    <property type="match status" value="1"/>
</dbReference>
<dbReference type="Pfam" id="PF13412">
    <property type="entry name" value="HTH_24"/>
    <property type="match status" value="1"/>
</dbReference>
<dbReference type="InterPro" id="IPR000485">
    <property type="entry name" value="AsnC-type_HTH_dom"/>
</dbReference>
<dbReference type="RefSeq" id="WP_088885399.1">
    <property type="nucleotide sequence ID" value="NZ_CP014855.1"/>
</dbReference>
<accession>A0A2Z2M4U6</accession>
<feature type="domain" description="HTH asnC-type" evidence="4">
    <location>
        <begin position="4"/>
        <end position="69"/>
    </location>
</feature>
<dbReference type="PANTHER" id="PTHR43413">
    <property type="entry name" value="TRANSCRIPTIONAL REGULATOR, ASNC FAMILY"/>
    <property type="match status" value="1"/>
</dbReference>
<dbReference type="CDD" id="cd00090">
    <property type="entry name" value="HTH_ARSR"/>
    <property type="match status" value="1"/>
</dbReference>
<proteinExistence type="predicted"/>